<keyword evidence="2" id="KW-1185">Reference proteome</keyword>
<comment type="caution">
    <text evidence="1">The sequence shown here is derived from an EMBL/GenBank/DDBJ whole genome shotgun (WGS) entry which is preliminary data.</text>
</comment>
<dbReference type="PATRIC" id="fig|649747.3.peg.2154"/>
<evidence type="ECO:0000313" key="2">
    <source>
        <dbReference type="Proteomes" id="UP000016511"/>
    </source>
</evidence>
<dbReference type="Proteomes" id="UP000016511">
    <property type="component" value="Unassembled WGS sequence"/>
</dbReference>
<dbReference type="GeneID" id="92842407"/>
<name>U1X4Q7_ANEAE</name>
<gene>
    <name evidence="1" type="ORF">HMPREF0083_02369</name>
</gene>
<proteinExistence type="predicted"/>
<accession>U1X4Q7</accession>
<dbReference type="HOGENOM" id="CLU_3264893_0_0_9"/>
<protein>
    <submittedName>
        <fullName evidence="1">Uncharacterized protein</fullName>
    </submittedName>
</protein>
<dbReference type="RefSeq" id="WP_021621072.1">
    <property type="nucleotide sequence ID" value="NZ_KE952759.1"/>
</dbReference>
<organism evidence="1 2">
    <name type="scientific">Aneurinibacillus aneurinilyticus ATCC 12856</name>
    <dbReference type="NCBI Taxonomy" id="649747"/>
    <lineage>
        <taxon>Bacteria</taxon>
        <taxon>Bacillati</taxon>
        <taxon>Bacillota</taxon>
        <taxon>Bacilli</taxon>
        <taxon>Bacillales</taxon>
        <taxon>Paenibacillaceae</taxon>
        <taxon>Aneurinibacillus group</taxon>
        <taxon>Aneurinibacillus</taxon>
    </lineage>
</organism>
<dbReference type="AlphaFoldDB" id="U1X4Q7"/>
<dbReference type="STRING" id="649747.HMPREF0083_02369"/>
<dbReference type="EMBL" id="AWSJ01000147">
    <property type="protein sequence ID" value="ERI09528.1"/>
    <property type="molecule type" value="Genomic_DNA"/>
</dbReference>
<evidence type="ECO:0000313" key="1">
    <source>
        <dbReference type="EMBL" id="ERI09528.1"/>
    </source>
</evidence>
<reference evidence="1 2" key="1">
    <citation type="submission" date="2013-08" db="EMBL/GenBank/DDBJ databases">
        <authorList>
            <person name="Weinstock G."/>
            <person name="Sodergren E."/>
            <person name="Wylie T."/>
            <person name="Fulton L."/>
            <person name="Fulton R."/>
            <person name="Fronick C."/>
            <person name="O'Laughlin M."/>
            <person name="Godfrey J."/>
            <person name="Miner T."/>
            <person name="Herter B."/>
            <person name="Appelbaum E."/>
            <person name="Cordes M."/>
            <person name="Lek S."/>
            <person name="Wollam A."/>
            <person name="Pepin K.H."/>
            <person name="Palsikar V.B."/>
            <person name="Mitreva M."/>
            <person name="Wilson R.K."/>
        </authorList>
    </citation>
    <scope>NUCLEOTIDE SEQUENCE [LARGE SCALE GENOMIC DNA]</scope>
    <source>
        <strain evidence="1 2">ATCC 12856</strain>
    </source>
</reference>
<sequence length="41" mass="4552">MATKEEFVGSLHDMPVKAACIQSVAARARNEHGFPIYIHLI</sequence>